<accession>N6T296</accession>
<reference evidence="7" key="2">
    <citation type="submission" date="2024-08" db="UniProtKB">
        <authorList>
            <consortium name="EnsemblMetazoa"/>
        </authorList>
    </citation>
    <scope>IDENTIFICATION</scope>
</reference>
<comment type="similarity">
    <text evidence="1">Belongs to the NSRP1 family.</text>
</comment>
<feature type="domain" description="Nuclear speckle splicing regulatory protein 1 N-terminal" evidence="4">
    <location>
        <begin position="51"/>
        <end position="166"/>
    </location>
</feature>
<dbReference type="AlphaFoldDB" id="N6T296"/>
<dbReference type="Proteomes" id="UP000019118">
    <property type="component" value="Unassembled WGS sequence"/>
</dbReference>
<dbReference type="EMBL" id="KB741261">
    <property type="protein sequence ID" value="ENN71638.1"/>
    <property type="molecule type" value="Genomic_DNA"/>
</dbReference>
<evidence type="ECO:0000313" key="7">
    <source>
        <dbReference type="EnsemblMetazoa" id="XP_019769680.1"/>
    </source>
</evidence>
<dbReference type="InterPro" id="IPR042816">
    <property type="entry name" value="Nsrp1"/>
</dbReference>
<organism evidence="5">
    <name type="scientific">Dendroctonus ponderosae</name>
    <name type="common">Mountain pine beetle</name>
    <dbReference type="NCBI Taxonomy" id="77166"/>
    <lineage>
        <taxon>Eukaryota</taxon>
        <taxon>Metazoa</taxon>
        <taxon>Ecdysozoa</taxon>
        <taxon>Arthropoda</taxon>
        <taxon>Hexapoda</taxon>
        <taxon>Insecta</taxon>
        <taxon>Pterygota</taxon>
        <taxon>Neoptera</taxon>
        <taxon>Endopterygota</taxon>
        <taxon>Coleoptera</taxon>
        <taxon>Polyphaga</taxon>
        <taxon>Cucujiformia</taxon>
        <taxon>Curculionidae</taxon>
        <taxon>Scolytinae</taxon>
        <taxon>Dendroctonus</taxon>
    </lineage>
</organism>
<name>N6T296_DENPD</name>
<gene>
    <name evidence="7" type="primary">109544085</name>
    <name evidence="6" type="ORF">D910_12532</name>
    <name evidence="5" type="ORF">YQE_11736</name>
</gene>
<keyword evidence="2" id="KW-0175">Coiled coil</keyword>
<dbReference type="PANTHER" id="PTHR31938:SF4">
    <property type="entry name" value="NUCLEAR SPECKLE SPLICING REGULATORY PROTEIN 1"/>
    <property type="match status" value="1"/>
</dbReference>
<feature type="compositionally biased region" description="Acidic residues" evidence="3">
    <location>
        <begin position="268"/>
        <end position="283"/>
    </location>
</feature>
<evidence type="ECO:0000256" key="2">
    <source>
        <dbReference type="ARBA" id="ARBA00023054"/>
    </source>
</evidence>
<dbReference type="EnsemblMetazoa" id="XM_019914121.1">
    <property type="protein sequence ID" value="XP_019769680.1"/>
    <property type="gene ID" value="LOC109544085"/>
</dbReference>
<dbReference type="KEGG" id="dpa:109544085"/>
<feature type="region of interest" description="Disordered" evidence="3">
    <location>
        <begin position="23"/>
        <end position="48"/>
    </location>
</feature>
<feature type="compositionally biased region" description="Basic residues" evidence="3">
    <location>
        <begin position="229"/>
        <end position="238"/>
    </location>
</feature>
<dbReference type="HOGENOM" id="CLU_040467_1_1_1"/>
<dbReference type="Proteomes" id="UP000030742">
    <property type="component" value="Unassembled WGS sequence"/>
</dbReference>
<evidence type="ECO:0000256" key="1">
    <source>
        <dbReference type="ARBA" id="ARBA00010126"/>
    </source>
</evidence>
<dbReference type="EMBL" id="KB632413">
    <property type="protein sequence ID" value="ERL95266.1"/>
    <property type="molecule type" value="Genomic_DNA"/>
</dbReference>
<evidence type="ECO:0000313" key="9">
    <source>
        <dbReference type="Proteomes" id="UP000030742"/>
    </source>
</evidence>
<evidence type="ECO:0000313" key="6">
    <source>
        <dbReference type="EMBL" id="ERL95266.1"/>
    </source>
</evidence>
<reference evidence="8 9" key="1">
    <citation type="journal article" date="2013" name="Genome Biol.">
        <title>Draft genome of the mountain pine beetle, Dendroctonus ponderosae Hopkins, a major forest pest.</title>
        <authorList>
            <person name="Keeling C.I."/>
            <person name="Yuen M.M."/>
            <person name="Liao N.Y."/>
            <person name="Docking T.R."/>
            <person name="Chan S.K."/>
            <person name="Taylor G.A."/>
            <person name="Palmquist D.L."/>
            <person name="Jackman S.D."/>
            <person name="Nguyen A."/>
            <person name="Li M."/>
            <person name="Henderson H."/>
            <person name="Janes J.K."/>
            <person name="Zhao Y."/>
            <person name="Pandoh P."/>
            <person name="Moore R."/>
            <person name="Sperling F.A."/>
            <person name="Huber D.P."/>
            <person name="Birol I."/>
            <person name="Jones S.J."/>
            <person name="Bohlmann J."/>
        </authorList>
    </citation>
    <scope>NUCLEOTIDE SEQUENCE</scope>
</reference>
<dbReference type="OrthoDB" id="446635at2759"/>
<protein>
    <recommendedName>
        <fullName evidence="4">Nuclear speckle splicing regulatory protein 1 N-terminal domain-containing protein</fullName>
    </recommendedName>
</protein>
<feature type="region of interest" description="Disordered" evidence="3">
    <location>
        <begin position="183"/>
        <end position="297"/>
    </location>
</feature>
<evidence type="ECO:0000313" key="8">
    <source>
        <dbReference type="Proteomes" id="UP000019118"/>
    </source>
</evidence>
<evidence type="ECO:0000313" key="5">
    <source>
        <dbReference type="EMBL" id="ENN71638.1"/>
    </source>
</evidence>
<dbReference type="Pfam" id="PF09745">
    <property type="entry name" value="NSRP1_N"/>
    <property type="match status" value="1"/>
</dbReference>
<feature type="non-terminal residue" evidence="5">
    <location>
        <position position="1"/>
    </location>
</feature>
<sequence>MAKQYGLIIPNKKAGLAVTRPSIFNEDSDSDSPKVLKPTGVSKTKKQDIINQQKALEDDPTVYQYDEVYDQMEKKKKESKLARKDIEKKPKYISKLLAAADRRKRENERRIERQVQKEREEEGEQFNDKESFITLSYKKKLEELQVLEEQEKREEYLESIGDVTKQGNLDGFYRHLYDQKLNYEDKEEELTTVKKEPLSDNEKSDQERTAIKRKSDSETDNGSHTNKSTAKKRKYRTRKASDSDNEKSDKEQEIVEVKKEHLPSNLDADSDFSVDSSDSEDEEANSKTKGLKKGTDANIECEGEKLQLPAKGNVLSDNAALAKNEGTDQPNENIKKDEPAIVKDEKPAKPKQNIWKKRTVGDLFEEAVKRYFERKSARGW</sequence>
<dbReference type="STRING" id="77166.N6T296"/>
<keyword evidence="8" id="KW-1185">Reference proteome</keyword>
<feature type="compositionally biased region" description="Basic and acidic residues" evidence="3">
    <location>
        <begin position="239"/>
        <end position="262"/>
    </location>
</feature>
<dbReference type="PANTHER" id="PTHR31938">
    <property type="entry name" value="NUCLEAR SPECKLE SPLICING REGULATORY PROTEIN 1"/>
    <property type="match status" value="1"/>
</dbReference>
<dbReference type="GO" id="GO:0000381">
    <property type="term" value="P:regulation of alternative mRNA splicing, via spliceosome"/>
    <property type="evidence" value="ECO:0007669"/>
    <property type="project" value="InterPro"/>
</dbReference>
<evidence type="ECO:0000259" key="4">
    <source>
        <dbReference type="Pfam" id="PF09745"/>
    </source>
</evidence>
<evidence type="ECO:0000256" key="3">
    <source>
        <dbReference type="SAM" id="MobiDB-lite"/>
    </source>
</evidence>
<dbReference type="InterPro" id="IPR018612">
    <property type="entry name" value="NSRP1_N"/>
</dbReference>
<dbReference type="OMA" id="HLYEQKM"/>
<feature type="compositionally biased region" description="Basic and acidic residues" evidence="3">
    <location>
        <begin position="183"/>
        <end position="217"/>
    </location>
</feature>
<feature type="region of interest" description="Disordered" evidence="3">
    <location>
        <begin position="103"/>
        <end position="129"/>
    </location>
</feature>
<proteinExistence type="inferred from homology"/>